<comment type="catalytic activity">
    <reaction evidence="1">
        <text>L-histidyl-[protein] + phosphoenolpyruvate = N(pros)-phospho-L-histidyl-[protein] + pyruvate</text>
        <dbReference type="Rhea" id="RHEA:23880"/>
        <dbReference type="Rhea" id="RHEA-COMP:9745"/>
        <dbReference type="Rhea" id="RHEA-COMP:9746"/>
        <dbReference type="ChEBI" id="CHEBI:15361"/>
        <dbReference type="ChEBI" id="CHEBI:29979"/>
        <dbReference type="ChEBI" id="CHEBI:58702"/>
        <dbReference type="ChEBI" id="CHEBI:64837"/>
        <dbReference type="EC" id="2.7.3.9"/>
    </reaction>
</comment>
<evidence type="ECO:0000259" key="15">
    <source>
        <dbReference type="PROSITE" id="PS51094"/>
    </source>
</evidence>
<dbReference type="SUPFAM" id="SSF55594">
    <property type="entry name" value="HPr-like"/>
    <property type="match status" value="1"/>
</dbReference>
<name>A0A1R0FAA8_9HYPH</name>
<reference evidence="17 18" key="1">
    <citation type="submission" date="2016-12" db="EMBL/GenBank/DDBJ databases">
        <title>Comparative genomics of Bartonella apis.</title>
        <authorList>
            <person name="Engel P."/>
        </authorList>
    </citation>
    <scope>NUCLEOTIDE SEQUENCE [LARGE SCALE GENOMIC DNA]</scope>
    <source>
        <strain evidence="17 18">PEB0149</strain>
    </source>
</reference>
<dbReference type="GO" id="GO:0046872">
    <property type="term" value="F:metal ion binding"/>
    <property type="evidence" value="ECO:0007669"/>
    <property type="project" value="UniProtKB-KW"/>
</dbReference>
<dbReference type="OrthoDB" id="9765468at2"/>
<evidence type="ECO:0000256" key="1">
    <source>
        <dbReference type="ARBA" id="ARBA00000683"/>
    </source>
</evidence>
<keyword evidence="6" id="KW-0813">Transport</keyword>
<organism evidence="17 18">
    <name type="scientific">Bartonella apis</name>
    <dbReference type="NCBI Taxonomy" id="1686310"/>
    <lineage>
        <taxon>Bacteria</taxon>
        <taxon>Pseudomonadati</taxon>
        <taxon>Pseudomonadota</taxon>
        <taxon>Alphaproteobacteria</taxon>
        <taxon>Hyphomicrobiales</taxon>
        <taxon>Bartonellaceae</taxon>
        <taxon>Bartonella</taxon>
    </lineage>
</organism>
<dbReference type="InterPro" id="IPR036618">
    <property type="entry name" value="PtsI_HPr-bd_sf"/>
</dbReference>
<dbReference type="AlphaFoldDB" id="A0A1R0FAA8"/>
<dbReference type="PANTHER" id="PTHR46244:SF6">
    <property type="entry name" value="PHOSPHOENOLPYRUVATE-PROTEIN PHOSPHOTRANSFERASE"/>
    <property type="match status" value="1"/>
</dbReference>
<dbReference type="Gene3D" id="3.30.1340.10">
    <property type="entry name" value="HPr-like"/>
    <property type="match status" value="1"/>
</dbReference>
<dbReference type="PRINTS" id="PR01736">
    <property type="entry name" value="PHPHTRNFRASE"/>
</dbReference>
<protein>
    <recommendedName>
        <fullName evidence="5">phosphoenolpyruvate--protein phosphotransferase</fullName>
        <ecNumber evidence="5">2.7.3.9</ecNumber>
    </recommendedName>
</protein>
<comment type="caution">
    <text evidence="17">The sequence shown here is derived from an EMBL/GenBank/DDBJ whole genome shotgun (WGS) entry which is preliminary data.</text>
</comment>
<dbReference type="PROSITE" id="PS51094">
    <property type="entry name" value="PTS_EIIA_TYPE_2"/>
    <property type="match status" value="1"/>
</dbReference>
<dbReference type="EMBL" id="LXYT01000001">
    <property type="protein sequence ID" value="OLY43829.1"/>
    <property type="molecule type" value="Genomic_DNA"/>
</dbReference>
<evidence type="ECO:0000256" key="12">
    <source>
        <dbReference type="ARBA" id="ARBA00022723"/>
    </source>
</evidence>
<sequence>MAAASEKTAILSENAILLNADFSDKESAILAAAQLLVDEGAIEPAYGKSMLAREKVANTWLGSGVVIPHGMVEDRNLVNRDAISVIQVPNGVDWQNGEKAKLIFAIAANSDGHIEILKRLTRLLSHPDALQKLETTTDKSAIMAALVENDEAPQSAATDLRATKEWVLDYPSGLHARPASIWVEFAKKSGQKILVRNGNSQADMTSLAGLLQLGGKNGDTLVFSTDAENGEQLLGEAVLMARKITLSEREAAEKAEVKPKKIYGFRPPSGKAGIDGLSASPGLSVGTIFILENGAGEVEDKPGKLSEDAARLENALGRTKDKMKAIVDDVTRRIGASDAAIFKAQATLLDDDNLISSACHLMAEGHGVAWSWNKAVEEAASALQHMDNPLLAARAVDLRDVGGRVLAEIDPLYAKGSFENIGNGAIIVAEDLTPSDTANLDPEKVYGLITASGGPTSHTAILARTLGIPALVAAGNKVFEAKNGESAIVDGFNGILYLSPTKEDIEAAQKQIVKLAEEREKEVAERAKPAKTTDGHVIDIAANINRPDQVAFALDEGGEGVGLMRTEFLFLESTETPDEETQYKVYRDMLSALGGKSLIIRALDIGGDKQVAHLDLPKEDNPFLGVRGARLLLRRKDLLVPQLRAIYRAAKEGGDPWIMFPMIMSVTEIRELKALAEEIRKDLAAPVLKIGIMIEVPAAAIMADIFAPHVDFFSIGTNDLTQYTMAVDRQNPDLAAEADSLDPAVLRMVERTVAGAEKAGKWVGVCGGIAGDPFGAMLLSGLGVNELSMTPRDIATVKARLRAKSLADMRKLANKALQCETAEEVRALDEAKS</sequence>
<dbReference type="InterPro" id="IPR023151">
    <property type="entry name" value="PEP_util_CS"/>
</dbReference>
<dbReference type="PROSITE" id="PS51350">
    <property type="entry name" value="PTS_HPR_DOM"/>
    <property type="match status" value="1"/>
</dbReference>
<evidence type="ECO:0000313" key="17">
    <source>
        <dbReference type="EMBL" id="OLY43829.1"/>
    </source>
</evidence>
<dbReference type="InterPro" id="IPR008731">
    <property type="entry name" value="PTS_EIN"/>
</dbReference>
<keyword evidence="14" id="KW-0460">Magnesium</keyword>
<accession>A0A1R0FAA8</accession>
<dbReference type="GO" id="GO:0005737">
    <property type="term" value="C:cytoplasm"/>
    <property type="evidence" value="ECO:0007669"/>
    <property type="project" value="UniProtKB-SubCell"/>
</dbReference>
<dbReference type="SUPFAM" id="SSF51621">
    <property type="entry name" value="Phosphoenolpyruvate/pyruvate domain"/>
    <property type="match status" value="1"/>
</dbReference>
<dbReference type="Pfam" id="PF00391">
    <property type="entry name" value="PEP-utilizers"/>
    <property type="match status" value="1"/>
</dbReference>
<dbReference type="CDD" id="cd00211">
    <property type="entry name" value="PTS_IIA_fru"/>
    <property type="match status" value="1"/>
</dbReference>
<comment type="subcellular location">
    <subcellularLocation>
        <location evidence="3">Cytoplasm</location>
    </subcellularLocation>
</comment>
<evidence type="ECO:0000256" key="14">
    <source>
        <dbReference type="ARBA" id="ARBA00022842"/>
    </source>
</evidence>
<comment type="cofactor">
    <cofactor evidence="2">
        <name>Mg(2+)</name>
        <dbReference type="ChEBI" id="CHEBI:18420"/>
    </cofactor>
</comment>
<dbReference type="InterPro" id="IPR018274">
    <property type="entry name" value="PEP_util_AS"/>
</dbReference>
<evidence type="ECO:0000256" key="3">
    <source>
        <dbReference type="ARBA" id="ARBA00004496"/>
    </source>
</evidence>
<dbReference type="SUPFAM" id="SSF52009">
    <property type="entry name" value="Phosphohistidine domain"/>
    <property type="match status" value="1"/>
</dbReference>
<keyword evidence="8" id="KW-0597">Phosphoprotein</keyword>
<proteinExistence type="inferred from homology"/>
<dbReference type="InterPro" id="IPR015813">
    <property type="entry name" value="Pyrv/PenolPyrv_kinase-like_dom"/>
</dbReference>
<feature type="domain" description="HPr" evidence="16">
    <location>
        <begin position="161"/>
        <end position="249"/>
    </location>
</feature>
<dbReference type="InterPro" id="IPR008279">
    <property type="entry name" value="PEP-util_enz_mobile_dom"/>
</dbReference>
<evidence type="ECO:0000256" key="7">
    <source>
        <dbReference type="ARBA" id="ARBA00022490"/>
    </source>
</evidence>
<dbReference type="GO" id="GO:0008965">
    <property type="term" value="F:phosphoenolpyruvate-protein phosphotransferase activity"/>
    <property type="evidence" value="ECO:0007669"/>
    <property type="project" value="UniProtKB-EC"/>
</dbReference>
<feature type="domain" description="PTS EIIA type-2" evidence="15">
    <location>
        <begin position="9"/>
        <end position="149"/>
    </location>
</feature>
<dbReference type="RefSeq" id="WP_075868990.1">
    <property type="nucleotide sequence ID" value="NZ_LXYT01000001.1"/>
</dbReference>
<dbReference type="Gene3D" id="1.10.274.10">
    <property type="entry name" value="PtsI, HPr-binding domain"/>
    <property type="match status" value="1"/>
</dbReference>
<keyword evidence="12" id="KW-0479">Metal-binding</keyword>
<evidence type="ECO:0000256" key="13">
    <source>
        <dbReference type="ARBA" id="ARBA00022777"/>
    </source>
</evidence>
<dbReference type="GO" id="GO:0009401">
    <property type="term" value="P:phosphoenolpyruvate-dependent sugar phosphotransferase system"/>
    <property type="evidence" value="ECO:0007669"/>
    <property type="project" value="UniProtKB-KW"/>
</dbReference>
<dbReference type="Pfam" id="PF05524">
    <property type="entry name" value="PEP-utilisers_N"/>
    <property type="match status" value="1"/>
</dbReference>
<dbReference type="InterPro" id="IPR000032">
    <property type="entry name" value="HPr-like"/>
</dbReference>
<dbReference type="SUPFAM" id="SSF47831">
    <property type="entry name" value="Enzyme I of the PEP:sugar phosphotransferase system HPr-binding (sub)domain"/>
    <property type="match status" value="1"/>
</dbReference>
<dbReference type="PROSITE" id="PS00370">
    <property type="entry name" value="PEP_ENZYMES_PHOS_SITE"/>
    <property type="match status" value="1"/>
</dbReference>
<evidence type="ECO:0000256" key="4">
    <source>
        <dbReference type="ARBA" id="ARBA00007837"/>
    </source>
</evidence>
<keyword evidence="18" id="KW-1185">Reference proteome</keyword>
<dbReference type="InterPro" id="IPR016152">
    <property type="entry name" value="PTrfase/Anion_transptr"/>
</dbReference>
<dbReference type="InterPro" id="IPR035895">
    <property type="entry name" value="HPr-like_sf"/>
</dbReference>
<evidence type="ECO:0000256" key="2">
    <source>
        <dbReference type="ARBA" id="ARBA00001946"/>
    </source>
</evidence>
<dbReference type="EC" id="2.7.3.9" evidence="5"/>
<evidence type="ECO:0000256" key="9">
    <source>
        <dbReference type="ARBA" id="ARBA00022597"/>
    </source>
</evidence>
<keyword evidence="13" id="KW-0418">Kinase</keyword>
<dbReference type="GO" id="GO:0016301">
    <property type="term" value="F:kinase activity"/>
    <property type="evidence" value="ECO:0007669"/>
    <property type="project" value="UniProtKB-KW"/>
</dbReference>
<dbReference type="InterPro" id="IPR040442">
    <property type="entry name" value="Pyrv_kinase-like_dom_sf"/>
</dbReference>
<evidence type="ECO:0000256" key="11">
    <source>
        <dbReference type="ARBA" id="ARBA00022683"/>
    </source>
</evidence>
<keyword evidence="11" id="KW-0598">Phosphotransferase system</keyword>
<dbReference type="PRINTS" id="PR00107">
    <property type="entry name" value="PHOSPHOCPHPR"/>
</dbReference>
<dbReference type="Gene3D" id="3.20.20.60">
    <property type="entry name" value="Phosphoenolpyruvate-binding domains"/>
    <property type="match status" value="1"/>
</dbReference>
<evidence type="ECO:0000256" key="10">
    <source>
        <dbReference type="ARBA" id="ARBA00022679"/>
    </source>
</evidence>
<dbReference type="PANTHER" id="PTHR46244">
    <property type="entry name" value="PHOSPHOENOLPYRUVATE-PROTEIN PHOSPHOTRANSFERASE"/>
    <property type="match status" value="1"/>
</dbReference>
<keyword evidence="10" id="KW-0808">Transferase</keyword>
<dbReference type="Gene3D" id="3.40.930.10">
    <property type="entry name" value="Mannitol-specific EII, Chain A"/>
    <property type="match status" value="1"/>
</dbReference>
<dbReference type="InterPro" id="IPR006318">
    <property type="entry name" value="PTS_EI-like"/>
</dbReference>
<dbReference type="InterPro" id="IPR001020">
    <property type="entry name" value="PTS_HPr_His_P_site"/>
</dbReference>
<dbReference type="PROSITE" id="PS00369">
    <property type="entry name" value="PTS_HPR_HIS"/>
    <property type="match status" value="1"/>
</dbReference>
<dbReference type="Gene3D" id="3.50.30.10">
    <property type="entry name" value="Phosphohistidine domain"/>
    <property type="match status" value="1"/>
</dbReference>
<dbReference type="NCBIfam" id="TIGR01417">
    <property type="entry name" value="PTS_I_fam"/>
    <property type="match status" value="1"/>
</dbReference>
<keyword evidence="9" id="KW-0762">Sugar transport</keyword>
<comment type="similarity">
    <text evidence="4">Belongs to the PEP-utilizing enzyme family.</text>
</comment>
<dbReference type="Pfam" id="PF00359">
    <property type="entry name" value="PTS_EIIA_2"/>
    <property type="match status" value="1"/>
</dbReference>
<dbReference type="Proteomes" id="UP000187344">
    <property type="component" value="Unassembled WGS sequence"/>
</dbReference>
<evidence type="ECO:0000256" key="6">
    <source>
        <dbReference type="ARBA" id="ARBA00022448"/>
    </source>
</evidence>
<evidence type="ECO:0000259" key="16">
    <source>
        <dbReference type="PROSITE" id="PS51350"/>
    </source>
</evidence>
<dbReference type="InterPro" id="IPR000121">
    <property type="entry name" value="PEP_util_C"/>
</dbReference>
<keyword evidence="7" id="KW-0963">Cytoplasm</keyword>
<dbReference type="Pfam" id="PF00381">
    <property type="entry name" value="PTS-HPr"/>
    <property type="match status" value="1"/>
</dbReference>
<dbReference type="CDD" id="cd00367">
    <property type="entry name" value="PTS-HPr_like"/>
    <property type="match status" value="1"/>
</dbReference>
<evidence type="ECO:0000256" key="8">
    <source>
        <dbReference type="ARBA" id="ARBA00022553"/>
    </source>
</evidence>
<evidence type="ECO:0000313" key="18">
    <source>
        <dbReference type="Proteomes" id="UP000187344"/>
    </source>
</evidence>
<dbReference type="SUPFAM" id="SSF55804">
    <property type="entry name" value="Phoshotransferase/anion transport protein"/>
    <property type="match status" value="1"/>
</dbReference>
<dbReference type="PROSITE" id="PS00742">
    <property type="entry name" value="PEP_ENZYMES_2"/>
    <property type="match status" value="1"/>
</dbReference>
<dbReference type="InterPro" id="IPR036637">
    <property type="entry name" value="Phosphohistidine_dom_sf"/>
</dbReference>
<dbReference type="InterPro" id="IPR050499">
    <property type="entry name" value="PEP-utilizing_PTS_enzyme"/>
</dbReference>
<gene>
    <name evidence="17" type="ORF">PEB0149_012670</name>
</gene>
<dbReference type="Pfam" id="PF02896">
    <property type="entry name" value="PEP-utilizers_C"/>
    <property type="match status" value="1"/>
</dbReference>
<dbReference type="InterPro" id="IPR002178">
    <property type="entry name" value="PTS_EIIA_type-2_dom"/>
</dbReference>
<evidence type="ECO:0000256" key="5">
    <source>
        <dbReference type="ARBA" id="ARBA00012232"/>
    </source>
</evidence>